<keyword evidence="4" id="KW-1185">Reference proteome</keyword>
<dbReference type="RefSeq" id="WP_108603413.1">
    <property type="nucleotide sequence ID" value="NZ_CP026604.1"/>
</dbReference>
<evidence type="ECO:0000256" key="2">
    <source>
        <dbReference type="SAM" id="Phobius"/>
    </source>
</evidence>
<feature type="compositionally biased region" description="Basic and acidic residues" evidence="1">
    <location>
        <begin position="69"/>
        <end position="98"/>
    </location>
</feature>
<evidence type="ECO:0000256" key="1">
    <source>
        <dbReference type="SAM" id="MobiDB-lite"/>
    </source>
</evidence>
<gene>
    <name evidence="3" type="ORF">C2869_13365</name>
</gene>
<keyword evidence="2" id="KW-1133">Transmembrane helix</keyword>
<keyword evidence="2" id="KW-0812">Transmembrane</keyword>
<reference evidence="3 4" key="1">
    <citation type="submission" date="2018-01" db="EMBL/GenBank/DDBJ databases">
        <title>Genome sequence of a Cantenovulum-like bacteria.</title>
        <authorList>
            <person name="Tan W.R."/>
            <person name="Lau N.-S."/>
            <person name="Go F."/>
            <person name="Amirul A.-A.A."/>
        </authorList>
    </citation>
    <scope>NUCLEOTIDE SEQUENCE [LARGE SCALE GENOMIC DNA]</scope>
    <source>
        <strain evidence="3 4">CCB-QB4</strain>
    </source>
</reference>
<keyword evidence="2" id="KW-0472">Membrane</keyword>
<dbReference type="EMBL" id="CP026604">
    <property type="protein sequence ID" value="AWB67366.1"/>
    <property type="molecule type" value="Genomic_DNA"/>
</dbReference>
<proteinExistence type="predicted"/>
<dbReference type="Proteomes" id="UP000244441">
    <property type="component" value="Chromosome"/>
</dbReference>
<evidence type="ECO:0000313" key="3">
    <source>
        <dbReference type="EMBL" id="AWB67366.1"/>
    </source>
</evidence>
<name>A0A2S0VT22_9ALTE</name>
<dbReference type="AlphaFoldDB" id="A0A2S0VT22"/>
<sequence length="303" mass="33375">MSSAFYPHENVMFTTTKQDWIFRSILIGLFALYLVVGILVPFLERVEVPRAVKEQVPAQLAKIMLEEKEVKKEEPKPEVKEPEPEKEPPKTKREKAREQAQSSGLAAMKDELFALRDAFDVKPAAQTQLQQTEQAAAVEAKVKRKMLAATANAQSGGINGGAAVTNTVASDDLSTRATKQVSLSDEEVIADGDAAFSDAELAEGGDSRQRSENALRRTLESNKASLYALYNRALRKDPTLQGKVLFEIEIQPDGSISRADITSSELGDAKLERRLLLRLKAINFGALDVDVMTTIWAIEFLPS</sequence>
<dbReference type="OrthoDB" id="7057177at2"/>
<feature type="region of interest" description="Disordered" evidence="1">
    <location>
        <begin position="69"/>
        <end position="103"/>
    </location>
</feature>
<protein>
    <recommendedName>
        <fullName evidence="5">Outer membrane transport energization protein TonB</fullName>
    </recommendedName>
</protein>
<evidence type="ECO:0000313" key="4">
    <source>
        <dbReference type="Proteomes" id="UP000244441"/>
    </source>
</evidence>
<dbReference type="InterPro" id="IPR049806">
    <property type="entry name" value="MasK-like_C"/>
</dbReference>
<dbReference type="NCBIfam" id="NF033768">
    <property type="entry name" value="myxo_SS_tail"/>
    <property type="match status" value="1"/>
</dbReference>
<dbReference type="KEGG" id="cate:C2869_13365"/>
<feature type="transmembrane region" description="Helical" evidence="2">
    <location>
        <begin position="20"/>
        <end position="43"/>
    </location>
</feature>
<organism evidence="3 4">
    <name type="scientific">Saccharobesus litoralis</name>
    <dbReference type="NCBI Taxonomy" id="2172099"/>
    <lineage>
        <taxon>Bacteria</taxon>
        <taxon>Pseudomonadati</taxon>
        <taxon>Pseudomonadota</taxon>
        <taxon>Gammaproteobacteria</taxon>
        <taxon>Alteromonadales</taxon>
        <taxon>Alteromonadaceae</taxon>
        <taxon>Saccharobesus</taxon>
    </lineage>
</organism>
<accession>A0A2S0VT22</accession>
<evidence type="ECO:0008006" key="5">
    <source>
        <dbReference type="Google" id="ProtNLM"/>
    </source>
</evidence>